<dbReference type="OrthoDB" id="2512050at2759"/>
<dbReference type="VEuPathDB" id="FungiDB:VP01_191g13"/>
<gene>
    <name evidence="1" type="ORF">VP01_191g13</name>
</gene>
<evidence type="ECO:0000313" key="1">
    <source>
        <dbReference type="EMBL" id="KNZ58499.1"/>
    </source>
</evidence>
<dbReference type="AlphaFoldDB" id="A0A0L6VCQ6"/>
<protein>
    <submittedName>
        <fullName evidence="1">Uncharacterized protein</fullName>
    </submittedName>
</protein>
<sequence length="796" mass="92444">MKDLSKSLTVFPAAGLSKGSLVDKKGERPVFSGSPPSRSPSCKLVKPPTGDLVRFVLWLLCIALETRSISNYQASYLISITRKLLVFIKVKLYSPFNFLKKKKKSYRIHLMEASTFVRHSLKPMNRLSSATQRRVHVSLTHSRRSQRGQSIRRSQCQESHRPRCCINTCFYDLQSSLAYILKQDRLPSTISIPFVFGVLIVGPSKNASPLEIPPYISVYLELSVAKQLHTDPDGNFLHLVGKIIWSTERPEMEASNIAVHHGGQYIPLQISEVKDRAENIPKEALENYLQTIPEFSKQKSIVFTGLNQENSMKSDYIFIRDSLKILEKQAHEMQSTFEPKSDFNKLSKNIQDLKDFSKLLTQGTIERLYKLKYQQSLIKTMDISHLKQKGRAGTVQKTFKRSKKDVSASFLNSDVVERINKMVWDGQIKRLNTILHDLNSLKDNRVKFSAINILIKNLQSNIFQTVDYMYKQEMISAKALKEFFKFKNTLELAALNMYLTKGTERIPAFWYKVYRDRNPLSILNNWDCAYYRSLFCDIFILFQTVLDERDKRYFSYLSLKTFQLEFKSSRNTLYDFLFQDDHLFHTLEESFSLFSKTSLSKTKKPLNHGEIQPYSEIRNRGRDLTRITEDLVEMFQNSLAETCRIAAFYILNFILINYGLDILGVKNVGQFQEKMNYISSRLQLIRELKNIKWYMAKKTSSELTLTDDMKSMGGEVVMIYKYYLLLLPQIEQILYNDEPMDFFLNIYLHTEKVYIEENIDRIMSVFSLMNLAEGHGLMLNHVNSSSIVTFSFGVQF</sequence>
<accession>A0A0L6VCQ6</accession>
<dbReference type="EMBL" id="LAVV01006748">
    <property type="protein sequence ID" value="KNZ58499.1"/>
    <property type="molecule type" value="Genomic_DNA"/>
</dbReference>
<dbReference type="Proteomes" id="UP000037035">
    <property type="component" value="Unassembled WGS sequence"/>
</dbReference>
<evidence type="ECO:0000313" key="2">
    <source>
        <dbReference type="Proteomes" id="UP000037035"/>
    </source>
</evidence>
<reference evidence="1 2" key="1">
    <citation type="submission" date="2015-08" db="EMBL/GenBank/DDBJ databases">
        <title>Next Generation Sequencing and Analysis of the Genome of Puccinia sorghi L Schw, the Causal Agent of Maize Common Rust.</title>
        <authorList>
            <person name="Rochi L."/>
            <person name="Burguener G."/>
            <person name="Darino M."/>
            <person name="Turjanski A."/>
            <person name="Kreff E."/>
            <person name="Dieguez M.J."/>
            <person name="Sacco F."/>
        </authorList>
    </citation>
    <scope>NUCLEOTIDE SEQUENCE [LARGE SCALE GENOMIC DNA]</scope>
    <source>
        <strain evidence="1 2">RO10H11247</strain>
    </source>
</reference>
<organism evidence="1 2">
    <name type="scientific">Puccinia sorghi</name>
    <dbReference type="NCBI Taxonomy" id="27349"/>
    <lineage>
        <taxon>Eukaryota</taxon>
        <taxon>Fungi</taxon>
        <taxon>Dikarya</taxon>
        <taxon>Basidiomycota</taxon>
        <taxon>Pucciniomycotina</taxon>
        <taxon>Pucciniomycetes</taxon>
        <taxon>Pucciniales</taxon>
        <taxon>Pucciniaceae</taxon>
        <taxon>Puccinia</taxon>
    </lineage>
</organism>
<keyword evidence="2" id="KW-1185">Reference proteome</keyword>
<name>A0A0L6VCQ6_9BASI</name>
<proteinExistence type="predicted"/>
<comment type="caution">
    <text evidence="1">The sequence shown here is derived from an EMBL/GenBank/DDBJ whole genome shotgun (WGS) entry which is preliminary data.</text>
</comment>